<feature type="chain" id="PRO_5021215220" evidence="2">
    <location>
        <begin position="21"/>
        <end position="362"/>
    </location>
</feature>
<feature type="region of interest" description="Disordered" evidence="1">
    <location>
        <begin position="340"/>
        <end position="362"/>
    </location>
</feature>
<evidence type="ECO:0000313" key="3">
    <source>
        <dbReference type="EMBL" id="TPP63454.1"/>
    </source>
</evidence>
<feature type="compositionally biased region" description="Basic and acidic residues" evidence="1">
    <location>
        <begin position="340"/>
        <end position="350"/>
    </location>
</feature>
<sequence length="362" mass="41276">MHNLIYGYLFLILLTGLVRSAPSKSTTKITGSTILKDNDHSDEKSSNDKGHHVAEKLSPMGDSVKKHAQQNSGILLGKQVQRFQQNLGQDKGGRLPVHHFDHLGGQMNGGRMPRTMLMRTSIESDVGYESDLSGSEKLPTGKLEPQLAPKMQHPGGKFNPSGTGYPAQMEKLTSFKNKYQNQPQYRELQPEVTPREHLSSLNLRRGKHAQGNHDDNYRMYQLSHGNARTFSKHPSDMEGQRVHGGRWSDMEYNMDRFTGKSDGSGRWSLSEPHLHHTRRDAPEYGLSARRMYNDAYDHRKPEWVGQSRPELFRDQYTENRSSMKYGDRFMSGMGMNPSFSERDWSRRRPDGPSFGGFGNQFY</sequence>
<organism evidence="3 4">
    <name type="scientific">Fasciola gigantica</name>
    <name type="common">Giant liver fluke</name>
    <dbReference type="NCBI Taxonomy" id="46835"/>
    <lineage>
        <taxon>Eukaryota</taxon>
        <taxon>Metazoa</taxon>
        <taxon>Spiralia</taxon>
        <taxon>Lophotrochozoa</taxon>
        <taxon>Platyhelminthes</taxon>
        <taxon>Trematoda</taxon>
        <taxon>Digenea</taxon>
        <taxon>Plagiorchiida</taxon>
        <taxon>Echinostomata</taxon>
        <taxon>Echinostomatoidea</taxon>
        <taxon>Fasciolidae</taxon>
        <taxon>Fasciola</taxon>
    </lineage>
</organism>
<keyword evidence="4" id="KW-1185">Reference proteome</keyword>
<gene>
    <name evidence="3" type="ORF">FGIG_05581</name>
</gene>
<comment type="caution">
    <text evidence="3">The sequence shown here is derived from an EMBL/GenBank/DDBJ whole genome shotgun (WGS) entry which is preliminary data.</text>
</comment>
<feature type="signal peptide" evidence="2">
    <location>
        <begin position="1"/>
        <end position="20"/>
    </location>
</feature>
<evidence type="ECO:0000256" key="2">
    <source>
        <dbReference type="SAM" id="SignalP"/>
    </source>
</evidence>
<dbReference type="AlphaFoldDB" id="A0A504YQ06"/>
<feature type="compositionally biased region" description="Basic and acidic residues" evidence="1">
    <location>
        <begin position="36"/>
        <end position="55"/>
    </location>
</feature>
<evidence type="ECO:0000313" key="4">
    <source>
        <dbReference type="Proteomes" id="UP000316759"/>
    </source>
</evidence>
<evidence type="ECO:0000256" key="1">
    <source>
        <dbReference type="SAM" id="MobiDB-lite"/>
    </source>
</evidence>
<dbReference type="OrthoDB" id="10380043at2759"/>
<proteinExistence type="predicted"/>
<protein>
    <submittedName>
        <fullName evidence="3">Uncharacterized protein</fullName>
    </submittedName>
</protein>
<dbReference type="Proteomes" id="UP000316759">
    <property type="component" value="Unassembled WGS sequence"/>
</dbReference>
<dbReference type="EMBL" id="SUNJ01005656">
    <property type="protein sequence ID" value="TPP63454.1"/>
    <property type="molecule type" value="Genomic_DNA"/>
</dbReference>
<accession>A0A504YQ06</accession>
<keyword evidence="2" id="KW-0732">Signal</keyword>
<feature type="region of interest" description="Disordered" evidence="1">
    <location>
        <begin position="23"/>
        <end position="55"/>
    </location>
</feature>
<feature type="compositionally biased region" description="Gly residues" evidence="1">
    <location>
        <begin position="353"/>
        <end position="362"/>
    </location>
</feature>
<name>A0A504YQ06_FASGI</name>
<feature type="compositionally biased region" description="Low complexity" evidence="1">
    <location>
        <begin position="23"/>
        <end position="34"/>
    </location>
</feature>
<reference evidence="3 4" key="1">
    <citation type="submission" date="2019-04" db="EMBL/GenBank/DDBJ databases">
        <title>Annotation for the trematode Fasciola gigantica.</title>
        <authorList>
            <person name="Choi Y.-J."/>
        </authorList>
    </citation>
    <scope>NUCLEOTIDE SEQUENCE [LARGE SCALE GENOMIC DNA]</scope>
    <source>
        <strain evidence="3">Uganda_cow_1</strain>
    </source>
</reference>